<dbReference type="PANTHER" id="PTHR16290:SF0">
    <property type="entry name" value="DECAPPING PROTEIN 1, ISOFORM A"/>
    <property type="match status" value="1"/>
</dbReference>
<keyword evidence="7" id="KW-1185">Reference proteome</keyword>
<dbReference type="PANTHER" id="PTHR16290">
    <property type="entry name" value="TRANSCRIPTION FACTOR SMIF DECAPPING ENZYME DCP1"/>
    <property type="match status" value="1"/>
</dbReference>
<dbReference type="Gene3D" id="2.30.29.30">
    <property type="entry name" value="Pleckstrin-homology domain (PH domain)/Phosphotyrosine-binding domain (PTB)"/>
    <property type="match status" value="1"/>
</dbReference>
<dbReference type="OrthoDB" id="440673at2759"/>
<dbReference type="InterPro" id="IPR011993">
    <property type="entry name" value="PH-like_dom_sf"/>
</dbReference>
<sequence>MSQEKTKKNSKSNKNKNKDVGPTSSSSASSPSSPNTSGTVSMNAEAQTNNNDQEKQTWEIYKNTLTFNVVAKYDPRINQFVHLTSYCVVYKFDEALNDWSKLDYQGPLIVYSRNCIASEPNSLKVSDVLSNDKLYQYGLMVLNRSKPENFSIGLLATKYLVEEDKEEWGLIVEKNEKLIIVRDFKGDTFGLWIFADEDRDYMSEILKFCIES</sequence>
<comment type="similarity">
    <text evidence="2">Belongs to the DCP1 family.</text>
</comment>
<dbReference type="STRING" id="983967.A0A1E4T2B0"/>
<evidence type="ECO:0000313" key="7">
    <source>
        <dbReference type="Proteomes" id="UP000094801"/>
    </source>
</evidence>
<accession>A0A1E4T2B0</accession>
<dbReference type="GO" id="GO:0031087">
    <property type="term" value="P:deadenylation-independent decapping of nuclear-transcribed mRNA"/>
    <property type="evidence" value="ECO:0007669"/>
    <property type="project" value="TreeGrafter"/>
</dbReference>
<dbReference type="GO" id="GO:0003729">
    <property type="term" value="F:mRNA binding"/>
    <property type="evidence" value="ECO:0007669"/>
    <property type="project" value="TreeGrafter"/>
</dbReference>
<evidence type="ECO:0000256" key="1">
    <source>
        <dbReference type="ARBA" id="ARBA00004496"/>
    </source>
</evidence>
<evidence type="ECO:0000313" key="6">
    <source>
        <dbReference type="EMBL" id="ODV85887.1"/>
    </source>
</evidence>
<dbReference type="Proteomes" id="UP000094801">
    <property type="component" value="Unassembled WGS sequence"/>
</dbReference>
<feature type="compositionally biased region" description="Low complexity" evidence="5">
    <location>
        <begin position="22"/>
        <end position="41"/>
    </location>
</feature>
<dbReference type="AlphaFoldDB" id="A0A1E4T2B0"/>
<gene>
    <name evidence="6" type="ORF">CANARDRAFT_27962</name>
</gene>
<dbReference type="GO" id="GO:0000290">
    <property type="term" value="P:deadenylation-dependent decapping of nuclear-transcribed mRNA"/>
    <property type="evidence" value="ECO:0007669"/>
    <property type="project" value="InterPro"/>
</dbReference>
<dbReference type="GO" id="GO:0000932">
    <property type="term" value="C:P-body"/>
    <property type="evidence" value="ECO:0007669"/>
    <property type="project" value="TreeGrafter"/>
</dbReference>
<protein>
    <recommendedName>
        <fullName evidence="8">PH domain-like protein</fullName>
    </recommendedName>
</protein>
<feature type="compositionally biased region" description="Polar residues" evidence="5">
    <location>
        <begin position="42"/>
        <end position="51"/>
    </location>
</feature>
<evidence type="ECO:0000256" key="4">
    <source>
        <dbReference type="ARBA" id="ARBA00022664"/>
    </source>
</evidence>
<keyword evidence="4" id="KW-0507">mRNA processing</keyword>
<evidence type="ECO:0000256" key="3">
    <source>
        <dbReference type="ARBA" id="ARBA00022490"/>
    </source>
</evidence>
<dbReference type="CDD" id="cd13182">
    <property type="entry name" value="EVH1-like_Dcp1"/>
    <property type="match status" value="1"/>
</dbReference>
<organism evidence="6 7">
    <name type="scientific">[Candida] arabinofermentans NRRL YB-2248</name>
    <dbReference type="NCBI Taxonomy" id="983967"/>
    <lineage>
        <taxon>Eukaryota</taxon>
        <taxon>Fungi</taxon>
        <taxon>Dikarya</taxon>
        <taxon>Ascomycota</taxon>
        <taxon>Saccharomycotina</taxon>
        <taxon>Pichiomycetes</taxon>
        <taxon>Pichiales</taxon>
        <taxon>Pichiaceae</taxon>
        <taxon>Ogataea</taxon>
        <taxon>Ogataea/Candida clade</taxon>
    </lineage>
</organism>
<dbReference type="GO" id="GO:0008047">
    <property type="term" value="F:enzyme activator activity"/>
    <property type="evidence" value="ECO:0007669"/>
    <property type="project" value="InterPro"/>
</dbReference>
<dbReference type="SUPFAM" id="SSF50729">
    <property type="entry name" value="PH domain-like"/>
    <property type="match status" value="1"/>
</dbReference>
<reference evidence="7" key="1">
    <citation type="submission" date="2016-04" db="EMBL/GenBank/DDBJ databases">
        <title>Comparative genomics of biotechnologically important yeasts.</title>
        <authorList>
            <consortium name="DOE Joint Genome Institute"/>
            <person name="Riley R."/>
            <person name="Haridas S."/>
            <person name="Wolfe K.H."/>
            <person name="Lopes M.R."/>
            <person name="Hittinger C.T."/>
            <person name="Goker M."/>
            <person name="Salamov A."/>
            <person name="Wisecaver J."/>
            <person name="Long T.M."/>
            <person name="Aerts A.L."/>
            <person name="Barry K."/>
            <person name="Choi C."/>
            <person name="Clum A."/>
            <person name="Coughlan A.Y."/>
            <person name="Deshpande S."/>
            <person name="Douglass A.P."/>
            <person name="Hanson S.J."/>
            <person name="Klenk H.-P."/>
            <person name="Labutti K."/>
            <person name="Lapidus A."/>
            <person name="Lindquist E."/>
            <person name="Lipzen A."/>
            <person name="Meier-Kolthoff J.P."/>
            <person name="Ohm R.A."/>
            <person name="Otillar R.P."/>
            <person name="Pangilinan J."/>
            <person name="Peng Y."/>
            <person name="Rokas A."/>
            <person name="Rosa C.A."/>
            <person name="Scheuner C."/>
            <person name="Sibirny A.A."/>
            <person name="Slot J.C."/>
            <person name="Stielow J.B."/>
            <person name="Sun H."/>
            <person name="Kurtzman C.P."/>
            <person name="Blackwell M."/>
            <person name="Grigoriev I.V."/>
            <person name="Jeffries T.W."/>
        </authorList>
    </citation>
    <scope>NUCLEOTIDE SEQUENCE [LARGE SCALE GENOMIC DNA]</scope>
    <source>
        <strain evidence="7">NRRL YB-2248</strain>
    </source>
</reference>
<keyword evidence="3" id="KW-0963">Cytoplasm</keyword>
<dbReference type="Pfam" id="PF06058">
    <property type="entry name" value="DCP1"/>
    <property type="match status" value="1"/>
</dbReference>
<dbReference type="EMBL" id="KV453851">
    <property type="protein sequence ID" value="ODV85887.1"/>
    <property type="molecule type" value="Genomic_DNA"/>
</dbReference>
<evidence type="ECO:0008006" key="8">
    <source>
        <dbReference type="Google" id="ProtNLM"/>
    </source>
</evidence>
<name>A0A1E4T2B0_9ASCO</name>
<evidence type="ECO:0000256" key="5">
    <source>
        <dbReference type="SAM" id="MobiDB-lite"/>
    </source>
</evidence>
<dbReference type="GO" id="GO:0006397">
    <property type="term" value="P:mRNA processing"/>
    <property type="evidence" value="ECO:0007669"/>
    <property type="project" value="UniProtKB-KW"/>
</dbReference>
<dbReference type="InterPro" id="IPR010334">
    <property type="entry name" value="Dcp1"/>
</dbReference>
<comment type="subcellular location">
    <subcellularLocation>
        <location evidence="1">Cytoplasm</location>
    </subcellularLocation>
</comment>
<feature type="region of interest" description="Disordered" evidence="5">
    <location>
        <begin position="1"/>
        <end position="55"/>
    </location>
</feature>
<proteinExistence type="inferred from homology"/>
<evidence type="ECO:0000256" key="2">
    <source>
        <dbReference type="ARBA" id="ARBA00008778"/>
    </source>
</evidence>